<feature type="domain" description="HTH cro/C1-type" evidence="1">
    <location>
        <begin position="8"/>
        <end position="39"/>
    </location>
</feature>
<dbReference type="OrthoDB" id="1914308at2"/>
<evidence type="ECO:0000259" key="1">
    <source>
        <dbReference type="PROSITE" id="PS50943"/>
    </source>
</evidence>
<dbReference type="InterPro" id="IPR001387">
    <property type="entry name" value="Cro/C1-type_HTH"/>
</dbReference>
<dbReference type="GO" id="GO:0003677">
    <property type="term" value="F:DNA binding"/>
    <property type="evidence" value="ECO:0007669"/>
    <property type="project" value="InterPro"/>
</dbReference>
<gene>
    <name evidence="2" type="ORF">SAMN06265827_13441</name>
</gene>
<dbReference type="Pfam" id="PF01381">
    <property type="entry name" value="HTH_3"/>
    <property type="match status" value="1"/>
</dbReference>
<dbReference type="RefSeq" id="WP_097019298.1">
    <property type="nucleotide sequence ID" value="NZ_OBDZ01000034.1"/>
</dbReference>
<dbReference type="EMBL" id="OBDZ01000034">
    <property type="protein sequence ID" value="SNY44491.1"/>
    <property type="molecule type" value="Genomic_DNA"/>
</dbReference>
<dbReference type="SUPFAM" id="SSF47413">
    <property type="entry name" value="lambda repressor-like DNA-binding domains"/>
    <property type="match status" value="1"/>
</dbReference>
<evidence type="ECO:0000313" key="3">
    <source>
        <dbReference type="Proteomes" id="UP000219573"/>
    </source>
</evidence>
<dbReference type="Gene3D" id="1.10.260.40">
    <property type="entry name" value="lambda repressor-like DNA-binding domains"/>
    <property type="match status" value="1"/>
</dbReference>
<name>A0A285IC19_9FIRM</name>
<reference evidence="3" key="1">
    <citation type="submission" date="2017-09" db="EMBL/GenBank/DDBJ databases">
        <authorList>
            <person name="Varghese N."/>
            <person name="Submissions S."/>
        </authorList>
    </citation>
    <scope>NUCLEOTIDE SEQUENCE [LARGE SCALE GENOMIC DNA]</scope>
    <source>
        <strain evidence="3">MSL47</strain>
    </source>
</reference>
<organism evidence="2 3">
    <name type="scientific">Orenia metallireducens</name>
    <dbReference type="NCBI Taxonomy" id="1413210"/>
    <lineage>
        <taxon>Bacteria</taxon>
        <taxon>Bacillati</taxon>
        <taxon>Bacillota</taxon>
        <taxon>Clostridia</taxon>
        <taxon>Halanaerobiales</taxon>
        <taxon>Halobacteroidaceae</taxon>
        <taxon>Orenia</taxon>
    </lineage>
</organism>
<accession>A0A285IC19</accession>
<dbReference type="AlphaFoldDB" id="A0A285IC19"/>
<dbReference type="PROSITE" id="PS50943">
    <property type="entry name" value="HTH_CROC1"/>
    <property type="match status" value="1"/>
</dbReference>
<dbReference type="Proteomes" id="UP000219573">
    <property type="component" value="Unassembled WGS sequence"/>
</dbReference>
<evidence type="ECO:0000313" key="2">
    <source>
        <dbReference type="EMBL" id="SNY44491.1"/>
    </source>
</evidence>
<protein>
    <submittedName>
        <fullName evidence="2">Helix-turn-helix</fullName>
    </submittedName>
</protein>
<dbReference type="InterPro" id="IPR010982">
    <property type="entry name" value="Lambda_DNA-bd_dom_sf"/>
</dbReference>
<dbReference type="CDD" id="cd00093">
    <property type="entry name" value="HTH_XRE"/>
    <property type="match status" value="1"/>
</dbReference>
<sequence>MNCRNQKLKSLRFDYGLTQDDMAKILGISRSTYNEKENGFSEFKQSEIFWNQRHENRTKQRAS</sequence>
<keyword evidence="3" id="KW-1185">Reference proteome</keyword>
<proteinExistence type="predicted"/>